<reference evidence="5 6" key="1">
    <citation type="submission" date="2019-08" db="EMBL/GenBank/DDBJ databases">
        <authorList>
            <person name="Peeters C."/>
        </authorList>
    </citation>
    <scope>NUCLEOTIDE SEQUENCE [LARGE SCALE GENOMIC DNA]</scope>
    <source>
        <strain evidence="5 6">LMG 31114</strain>
    </source>
</reference>
<dbReference type="InterPro" id="IPR050641">
    <property type="entry name" value="RIFMO-like"/>
</dbReference>
<dbReference type="AlphaFoldDB" id="A0A5E4VQX1"/>
<dbReference type="RefSeq" id="WP_174988029.1">
    <property type="nucleotide sequence ID" value="NZ_CABPSK010000002.1"/>
</dbReference>
<dbReference type="PRINTS" id="PR00420">
    <property type="entry name" value="RNGMNOXGNASE"/>
</dbReference>
<keyword evidence="5" id="KW-0503">Monooxygenase</keyword>
<dbReference type="InterPro" id="IPR002938">
    <property type="entry name" value="FAD-bd"/>
</dbReference>
<accession>A0A5E4VQX1</accession>
<dbReference type="Gene3D" id="3.30.9.10">
    <property type="entry name" value="D-Amino Acid Oxidase, subunit A, domain 2"/>
    <property type="match status" value="1"/>
</dbReference>
<dbReference type="Gene3D" id="3.50.50.60">
    <property type="entry name" value="FAD/NAD(P)-binding domain"/>
    <property type="match status" value="1"/>
</dbReference>
<evidence type="ECO:0000256" key="1">
    <source>
        <dbReference type="ARBA" id="ARBA00001974"/>
    </source>
</evidence>
<proteinExistence type="predicted"/>
<keyword evidence="2" id="KW-0285">Flavoprotein</keyword>
<organism evidence="5 6">
    <name type="scientific">Pandoraea pneumonica</name>
    <dbReference type="NCBI Taxonomy" id="2508299"/>
    <lineage>
        <taxon>Bacteria</taxon>
        <taxon>Pseudomonadati</taxon>
        <taxon>Pseudomonadota</taxon>
        <taxon>Betaproteobacteria</taxon>
        <taxon>Burkholderiales</taxon>
        <taxon>Burkholderiaceae</taxon>
        <taxon>Pandoraea</taxon>
    </lineage>
</organism>
<keyword evidence="3" id="KW-0274">FAD</keyword>
<dbReference type="Gene3D" id="3.40.30.120">
    <property type="match status" value="1"/>
</dbReference>
<dbReference type="Pfam" id="PF01494">
    <property type="entry name" value="FAD_binding_3"/>
    <property type="match status" value="1"/>
</dbReference>
<evidence type="ECO:0000313" key="6">
    <source>
        <dbReference type="Proteomes" id="UP000366945"/>
    </source>
</evidence>
<dbReference type="GeneID" id="300404860"/>
<keyword evidence="6" id="KW-1185">Reference proteome</keyword>
<dbReference type="SUPFAM" id="SSF51905">
    <property type="entry name" value="FAD/NAD(P)-binding domain"/>
    <property type="match status" value="1"/>
</dbReference>
<name>A0A5E4VQX1_9BURK</name>
<keyword evidence="5" id="KW-0560">Oxidoreductase</keyword>
<sequence>MSTKNHDVVIVGAGLAGLSTAVFLALNGVRPLVIERNATTSILPKARGQNPITMEAMRVAGITEAIYAAKPPGKPGITSMVSESLTGRIIYDHVAHRPDFSKFSPERPGMASQARAEEALLQRASELGVEIRFNCSCEEIRELADEVQMKLKDLVSQTDYAITAKYVVAADGIRGGIAPQVGIGSHGVGHLKAVTAVRFTADLSKWCGDNAMTIHYVKNEGLPDGSGILVSTDYENQWVGNFSADPSRSEETTRELIKILVGVPDLQFEITGEQTFNYSHRIADQLSTKRVFLTGDAAHVMPPTGGQGGNTAMQDGYYLGWKLAYVVRGLAGPSLLQTYNTERAPYAEIVCTWQAANLAERRDMKNLATLIGEPIDHAKMMFGYVCAEGAFVRSSNDKVLPNKDPFDDPADPSGVPGSRIPYVNLVAGGAEINTRRVLGSHFQIYTESEDFASAAGAVAEALGVPQNVTIVESTKPLRTSESVLVRPDGIIAWRGGDAGELKAAYQKILAVN</sequence>
<evidence type="ECO:0000256" key="3">
    <source>
        <dbReference type="ARBA" id="ARBA00022827"/>
    </source>
</evidence>
<evidence type="ECO:0000313" key="5">
    <source>
        <dbReference type="EMBL" id="VVE14748.1"/>
    </source>
</evidence>
<dbReference type="Proteomes" id="UP000366945">
    <property type="component" value="Unassembled WGS sequence"/>
</dbReference>
<comment type="cofactor">
    <cofactor evidence="1">
        <name>FAD</name>
        <dbReference type="ChEBI" id="CHEBI:57692"/>
    </cofactor>
</comment>
<dbReference type="EMBL" id="CABPSK010000002">
    <property type="protein sequence ID" value="VVE14748.1"/>
    <property type="molecule type" value="Genomic_DNA"/>
</dbReference>
<protein>
    <submittedName>
        <fullName evidence="5">Monooxygenase</fullName>
    </submittedName>
</protein>
<evidence type="ECO:0000259" key="4">
    <source>
        <dbReference type="Pfam" id="PF01494"/>
    </source>
</evidence>
<dbReference type="Pfam" id="PF21274">
    <property type="entry name" value="Rng_hyd_C"/>
    <property type="match status" value="1"/>
</dbReference>
<evidence type="ECO:0000256" key="2">
    <source>
        <dbReference type="ARBA" id="ARBA00022630"/>
    </source>
</evidence>
<gene>
    <name evidence="5" type="ORF">PPN31114_02838</name>
</gene>
<dbReference type="PANTHER" id="PTHR43004">
    <property type="entry name" value="TRK SYSTEM POTASSIUM UPTAKE PROTEIN"/>
    <property type="match status" value="1"/>
</dbReference>
<dbReference type="GO" id="GO:0071949">
    <property type="term" value="F:FAD binding"/>
    <property type="evidence" value="ECO:0007669"/>
    <property type="project" value="InterPro"/>
</dbReference>
<feature type="domain" description="FAD-binding" evidence="4">
    <location>
        <begin position="7"/>
        <end position="351"/>
    </location>
</feature>
<dbReference type="InterPro" id="IPR036188">
    <property type="entry name" value="FAD/NAD-bd_sf"/>
</dbReference>
<dbReference type="PANTHER" id="PTHR43004:SF19">
    <property type="entry name" value="BINDING MONOOXYGENASE, PUTATIVE (JCVI)-RELATED"/>
    <property type="match status" value="1"/>
</dbReference>
<dbReference type="GO" id="GO:0016709">
    <property type="term" value="F:oxidoreductase activity, acting on paired donors, with incorporation or reduction of molecular oxygen, NAD(P)H as one donor, and incorporation of one atom of oxygen"/>
    <property type="evidence" value="ECO:0007669"/>
    <property type="project" value="UniProtKB-ARBA"/>
</dbReference>